<reference evidence="5" key="1">
    <citation type="submission" date="2017-10" db="EMBL/GenBank/DDBJ databases">
        <title>Phenotypic and genomic properties of facultatively anaerobic sulfur-reducing natronoarchaea from hypersaline soda lakes.</title>
        <authorList>
            <person name="Sorokin D.Y."/>
            <person name="Kublanov I.V."/>
            <person name="Roman P."/>
            <person name="Sinninghe Damste J.S."/>
            <person name="Golyshin P.N."/>
            <person name="Rojo D."/>
            <person name="Ciordia S."/>
            <person name="Mena Md.C."/>
            <person name="Ferrer M."/>
            <person name="Messina E."/>
            <person name="Smedile F."/>
            <person name="La Spada G."/>
            <person name="La Cono V."/>
            <person name="Yakimov M.M."/>
        </authorList>
    </citation>
    <scope>NUCLEOTIDE SEQUENCE [LARGE SCALE GENOMIC DNA]</scope>
    <source>
        <strain evidence="5">AArc1</strain>
    </source>
</reference>
<dbReference type="PANTHER" id="PTHR43591:SF24">
    <property type="entry name" value="2-METHOXY-6-POLYPRENYL-1,4-BENZOQUINOL METHYLASE, MITOCHONDRIAL"/>
    <property type="match status" value="1"/>
</dbReference>
<name>A0A346PQT5_9EURY</name>
<accession>A0A346PF36</accession>
<keyword evidence="3" id="KW-0489">Methyltransferase</keyword>
<evidence type="ECO:0000313" key="5">
    <source>
        <dbReference type="Proteomes" id="UP000258707"/>
    </source>
</evidence>
<gene>
    <name evidence="2" type="ORF">AArc1_1807</name>
    <name evidence="3" type="ORF">AArcMg_1873</name>
</gene>
<dbReference type="Gene3D" id="3.40.50.150">
    <property type="entry name" value="Vaccinia Virus protein VP39"/>
    <property type="match status" value="1"/>
</dbReference>
<organism evidence="3 4">
    <name type="scientific">Natrarchaeobaculum sulfurireducens</name>
    <dbReference type="NCBI Taxonomy" id="2044521"/>
    <lineage>
        <taxon>Archaea</taxon>
        <taxon>Methanobacteriati</taxon>
        <taxon>Methanobacteriota</taxon>
        <taxon>Stenosarchaea group</taxon>
        <taxon>Halobacteria</taxon>
        <taxon>Halobacteriales</taxon>
        <taxon>Natrialbaceae</taxon>
        <taxon>Natrarchaeobaculum</taxon>
    </lineage>
</organism>
<dbReference type="Proteomes" id="UP000258613">
    <property type="component" value="Chromosome"/>
</dbReference>
<dbReference type="InterPro" id="IPR013216">
    <property type="entry name" value="Methyltransf_11"/>
</dbReference>
<dbReference type="AlphaFoldDB" id="A0A346PQT5"/>
<dbReference type="SUPFAM" id="SSF53335">
    <property type="entry name" value="S-adenosyl-L-methionine-dependent methyltransferases"/>
    <property type="match status" value="1"/>
</dbReference>
<proteinExistence type="predicted"/>
<evidence type="ECO:0000259" key="1">
    <source>
        <dbReference type="Pfam" id="PF08241"/>
    </source>
</evidence>
<dbReference type="GO" id="GO:0032259">
    <property type="term" value="P:methylation"/>
    <property type="evidence" value="ECO:0007669"/>
    <property type="project" value="UniProtKB-KW"/>
</dbReference>
<accession>A0A346PQT5</accession>
<keyword evidence="3" id="KW-0808">Transferase</keyword>
<reference evidence="4" key="2">
    <citation type="submission" date="2018-02" db="EMBL/GenBank/DDBJ databases">
        <title>Phenotypic and genomic properties of facultatively anaerobic sulfur-reducing natronoarchaea from hypersaline soda lakes.</title>
        <authorList>
            <person name="Sorokin D.Y."/>
            <person name="Kublanov I.V."/>
            <person name="Roman P."/>
            <person name="Sinninghe Damste J.S."/>
            <person name="Golyshin P.N."/>
            <person name="Rojo D."/>
            <person name="Ciordia S."/>
            <person name="Mena M.D.C."/>
            <person name="Ferrer M."/>
            <person name="Messina E."/>
            <person name="Smedile F."/>
            <person name="La Spada G."/>
            <person name="La Cono V."/>
            <person name="Yakimov M.M."/>
        </authorList>
    </citation>
    <scope>NUCLEOTIDE SEQUENCE [LARGE SCALE GENOMIC DNA]</scope>
    <source>
        <strain evidence="4">AArc-Mg</strain>
    </source>
</reference>
<dbReference type="RefSeq" id="WP_117364235.1">
    <property type="nucleotide sequence ID" value="NZ_CP024047.1"/>
</dbReference>
<keyword evidence="4" id="KW-1185">Reference proteome</keyword>
<dbReference type="GeneID" id="37642364"/>
<sequence length="254" mass="27841">MPRDDEPPDDVASFDDAADAYLESDTHREGDDLEQLATWCGDASVALDVATGAGHTAGAIAERGVSRVVAADASSRMIATALEAFAGLEGVVADAARIPFDENAFDAVACRIAAHHFPAPDAFVDEVARVLRPGGTFAFEDTVAPEDPAVDALLDRVERLRDPSHVRSHPTERWDDWLTERGFELEAVHQVRTTLEFEPWVDRLSPSTARRDRVESLLLEAPEEVKSILEIVVEDETVVSFSNRKALIRARWSP</sequence>
<dbReference type="PANTHER" id="PTHR43591">
    <property type="entry name" value="METHYLTRANSFERASE"/>
    <property type="match status" value="1"/>
</dbReference>
<dbReference type="KEGG" id="nan:AArc1_1807"/>
<dbReference type="EMBL" id="CP024047">
    <property type="protein sequence ID" value="AXR78131.1"/>
    <property type="molecule type" value="Genomic_DNA"/>
</dbReference>
<dbReference type="InterPro" id="IPR029063">
    <property type="entry name" value="SAM-dependent_MTases_sf"/>
</dbReference>
<evidence type="ECO:0000313" key="3">
    <source>
        <dbReference type="EMBL" id="AXR81880.1"/>
    </source>
</evidence>
<dbReference type="KEGG" id="nag:AArcMg_1873"/>
<dbReference type="Pfam" id="PF08241">
    <property type="entry name" value="Methyltransf_11"/>
    <property type="match status" value="1"/>
</dbReference>
<dbReference type="Proteomes" id="UP000258707">
    <property type="component" value="Chromosome"/>
</dbReference>
<dbReference type="CDD" id="cd02440">
    <property type="entry name" value="AdoMet_MTases"/>
    <property type="match status" value="1"/>
</dbReference>
<dbReference type="OrthoDB" id="190449at2157"/>
<protein>
    <submittedName>
        <fullName evidence="2 3">SAM-dependent methyltransferase</fullName>
    </submittedName>
</protein>
<dbReference type="EMBL" id="CP027033">
    <property type="protein sequence ID" value="AXR81880.1"/>
    <property type="molecule type" value="Genomic_DNA"/>
</dbReference>
<reference evidence="3" key="3">
    <citation type="journal article" date="2019" name="Int. J. Syst. Evol. Microbiol.">
        <title>Natronolimnobius sulfurireducens sp. nov. and Halalkaliarchaeum desulfuricum gen. nov., sp. nov., the first sulfur-respiring alkaliphilic haloarchaea from hypersaline alkaline lakes.</title>
        <authorList>
            <person name="Sorokin D.Y."/>
            <person name="Yakimov M."/>
            <person name="Messina E."/>
            <person name="Merkel A.Y."/>
            <person name="Bale N.J."/>
            <person name="Sinninghe Damste J.S."/>
        </authorList>
    </citation>
    <scope>NUCLEOTIDE SEQUENCE</scope>
    <source>
        <strain evidence="3">AArc-Mg</strain>
        <strain evidence="2">AArc1</strain>
    </source>
</reference>
<evidence type="ECO:0000313" key="4">
    <source>
        <dbReference type="Proteomes" id="UP000258613"/>
    </source>
</evidence>
<evidence type="ECO:0000313" key="2">
    <source>
        <dbReference type="EMBL" id="AXR78131.1"/>
    </source>
</evidence>
<dbReference type="GO" id="GO:0008757">
    <property type="term" value="F:S-adenosylmethionine-dependent methyltransferase activity"/>
    <property type="evidence" value="ECO:0007669"/>
    <property type="project" value="InterPro"/>
</dbReference>
<feature type="domain" description="Methyltransferase type 11" evidence="1">
    <location>
        <begin position="47"/>
        <end position="139"/>
    </location>
</feature>